<name>A0AAD6Z3P9_9AGAR</name>
<proteinExistence type="predicted"/>
<comment type="caution">
    <text evidence="1">The sequence shown here is derived from an EMBL/GenBank/DDBJ whole genome shotgun (WGS) entry which is preliminary data.</text>
</comment>
<sequence>MCLAIRKINYIFFIPGSSFDCGAVSHLPFKINYLAHDCAIQYPQIPFQFLGFRRLRGQLNPASPWIPDALFFPSQPVKAIPLESELWCVTVPRPLSQYFNFEKAREQGILTPLVRLDGECVPTSNFGNDVPWPPPPGLERQYNMSYSNQ</sequence>
<dbReference type="Proteomes" id="UP001218218">
    <property type="component" value="Unassembled WGS sequence"/>
</dbReference>
<accession>A0AAD6Z3P9</accession>
<protein>
    <submittedName>
        <fullName evidence="1">Uncharacterized protein</fullName>
    </submittedName>
</protein>
<gene>
    <name evidence="1" type="ORF">DFH08DRAFT_1054341</name>
</gene>
<evidence type="ECO:0000313" key="2">
    <source>
        <dbReference type="Proteomes" id="UP001218218"/>
    </source>
</evidence>
<reference evidence="1" key="1">
    <citation type="submission" date="2023-03" db="EMBL/GenBank/DDBJ databases">
        <title>Massive genome expansion in bonnet fungi (Mycena s.s.) driven by repeated elements and novel gene families across ecological guilds.</title>
        <authorList>
            <consortium name="Lawrence Berkeley National Laboratory"/>
            <person name="Harder C.B."/>
            <person name="Miyauchi S."/>
            <person name="Viragh M."/>
            <person name="Kuo A."/>
            <person name="Thoen E."/>
            <person name="Andreopoulos B."/>
            <person name="Lu D."/>
            <person name="Skrede I."/>
            <person name="Drula E."/>
            <person name="Henrissat B."/>
            <person name="Morin E."/>
            <person name="Kohler A."/>
            <person name="Barry K."/>
            <person name="LaButti K."/>
            <person name="Morin E."/>
            <person name="Salamov A."/>
            <person name="Lipzen A."/>
            <person name="Mereny Z."/>
            <person name="Hegedus B."/>
            <person name="Baldrian P."/>
            <person name="Stursova M."/>
            <person name="Weitz H."/>
            <person name="Taylor A."/>
            <person name="Grigoriev I.V."/>
            <person name="Nagy L.G."/>
            <person name="Martin F."/>
            <person name="Kauserud H."/>
        </authorList>
    </citation>
    <scope>NUCLEOTIDE SEQUENCE</scope>
    <source>
        <strain evidence="1">CBHHK002</strain>
    </source>
</reference>
<evidence type="ECO:0000313" key="1">
    <source>
        <dbReference type="EMBL" id="KAJ7306678.1"/>
    </source>
</evidence>
<organism evidence="1 2">
    <name type="scientific">Mycena albidolilacea</name>
    <dbReference type="NCBI Taxonomy" id="1033008"/>
    <lineage>
        <taxon>Eukaryota</taxon>
        <taxon>Fungi</taxon>
        <taxon>Dikarya</taxon>
        <taxon>Basidiomycota</taxon>
        <taxon>Agaricomycotina</taxon>
        <taxon>Agaricomycetes</taxon>
        <taxon>Agaricomycetidae</taxon>
        <taxon>Agaricales</taxon>
        <taxon>Marasmiineae</taxon>
        <taxon>Mycenaceae</taxon>
        <taxon>Mycena</taxon>
    </lineage>
</organism>
<keyword evidence="2" id="KW-1185">Reference proteome</keyword>
<dbReference type="AlphaFoldDB" id="A0AAD6Z3P9"/>
<dbReference type="EMBL" id="JARIHO010000092">
    <property type="protein sequence ID" value="KAJ7306678.1"/>
    <property type="molecule type" value="Genomic_DNA"/>
</dbReference>